<keyword evidence="8" id="KW-1185">Reference proteome</keyword>
<gene>
    <name evidence="7" type="ORF">JJQ90_04230</name>
</gene>
<evidence type="ECO:0000256" key="4">
    <source>
        <dbReference type="ARBA" id="ARBA00022741"/>
    </source>
</evidence>
<evidence type="ECO:0000256" key="3">
    <source>
        <dbReference type="ARBA" id="ARBA00022448"/>
    </source>
</evidence>
<dbReference type="InterPro" id="IPR017871">
    <property type="entry name" value="ABC_transporter-like_CS"/>
</dbReference>
<dbReference type="PROSITE" id="PS50893">
    <property type="entry name" value="ABC_TRANSPORTER_2"/>
    <property type="match status" value="1"/>
</dbReference>
<organism evidence="7 8">
    <name type="scientific">Falsiroseomonas oleicola</name>
    <dbReference type="NCBI Taxonomy" id="2801474"/>
    <lineage>
        <taxon>Bacteria</taxon>
        <taxon>Pseudomonadati</taxon>
        <taxon>Pseudomonadota</taxon>
        <taxon>Alphaproteobacteria</taxon>
        <taxon>Acetobacterales</taxon>
        <taxon>Roseomonadaceae</taxon>
        <taxon>Falsiroseomonas</taxon>
    </lineage>
</organism>
<evidence type="ECO:0000313" key="7">
    <source>
        <dbReference type="EMBL" id="MBU8542896.1"/>
    </source>
</evidence>
<evidence type="ECO:0000313" key="8">
    <source>
        <dbReference type="Proteomes" id="UP000689967"/>
    </source>
</evidence>
<dbReference type="PANTHER" id="PTHR43776:SF7">
    <property type="entry name" value="D,D-DIPEPTIDE TRANSPORT ATP-BINDING PROTEIN DDPF-RELATED"/>
    <property type="match status" value="1"/>
</dbReference>
<dbReference type="EMBL" id="JAERQM010000001">
    <property type="protein sequence ID" value="MBU8542896.1"/>
    <property type="molecule type" value="Genomic_DNA"/>
</dbReference>
<dbReference type="PROSITE" id="PS00211">
    <property type="entry name" value="ABC_TRANSPORTER_1"/>
    <property type="match status" value="1"/>
</dbReference>
<dbReference type="GO" id="GO:0005524">
    <property type="term" value="F:ATP binding"/>
    <property type="evidence" value="ECO:0007669"/>
    <property type="project" value="UniProtKB-KW"/>
</dbReference>
<dbReference type="Proteomes" id="UP000689967">
    <property type="component" value="Unassembled WGS sequence"/>
</dbReference>
<dbReference type="SMART" id="SM00382">
    <property type="entry name" value="AAA"/>
    <property type="match status" value="1"/>
</dbReference>
<dbReference type="InterPro" id="IPR013563">
    <property type="entry name" value="Oligopep_ABC_C"/>
</dbReference>
<dbReference type="RefSeq" id="WP_216873184.1">
    <property type="nucleotide sequence ID" value="NZ_JAERQM010000001.1"/>
</dbReference>
<dbReference type="PANTHER" id="PTHR43776">
    <property type="entry name" value="TRANSPORT ATP-BINDING PROTEIN"/>
    <property type="match status" value="1"/>
</dbReference>
<dbReference type="NCBIfam" id="TIGR01727">
    <property type="entry name" value="oligo_HPY"/>
    <property type="match status" value="1"/>
</dbReference>
<comment type="subcellular location">
    <subcellularLocation>
        <location evidence="1">Cell membrane</location>
        <topology evidence="1">Peripheral membrane protein</topology>
    </subcellularLocation>
</comment>
<dbReference type="NCBIfam" id="NF008453">
    <property type="entry name" value="PRK11308.1"/>
    <property type="match status" value="1"/>
</dbReference>
<proteinExistence type="inferred from homology"/>
<reference evidence="7 8" key="1">
    <citation type="submission" date="2021-01" db="EMBL/GenBank/DDBJ databases">
        <title>Roseomonas sp. nov, a bacterium isolated from an oil production mixture in Yumen Oilfield.</title>
        <authorList>
            <person name="Wu D."/>
        </authorList>
    </citation>
    <scope>NUCLEOTIDE SEQUENCE [LARGE SCALE GENOMIC DNA]</scope>
    <source>
        <strain evidence="7 8">ROY-5-3</strain>
    </source>
</reference>
<evidence type="ECO:0000256" key="2">
    <source>
        <dbReference type="ARBA" id="ARBA00005417"/>
    </source>
</evidence>
<dbReference type="InterPro" id="IPR050319">
    <property type="entry name" value="ABC_transp_ATP-bind"/>
</dbReference>
<dbReference type="InterPro" id="IPR003593">
    <property type="entry name" value="AAA+_ATPase"/>
</dbReference>
<accession>A0ABS6H2L9</accession>
<comment type="caution">
    <text evidence="7">The sequence shown here is derived from an EMBL/GenBank/DDBJ whole genome shotgun (WGS) entry which is preliminary data.</text>
</comment>
<keyword evidence="4" id="KW-0547">Nucleotide-binding</keyword>
<sequence length="324" mass="35776">MTEPLLRVQDLQKRFAVRGGLFGRKVEEVHAVSGVTFDIAPGETLGLVGESGCGKSTTGRLILRLMEPSAGTVWFEGQEVTAMDRQQLGRLRRDMQIIFQDPFASLNPRMTVGAIIGEALVIHNLGRTRQEREDRVVELLETVGLNADHMRRFPHEFSGGQRQRIGIARALAVSPKLVVCDEPVSALDVSIQAQVVNLLEDLQEKFGLTYLFIAHDLSVVEHTSDRVAVMYLGRIVEIASARDLYANPLHPYTEALLSAVPIPDPTVKRQRIMLKGDVPSPLNPPSGCHFHTRCPIAKAEPCQTVVPELREVAPGHRVACHLRG</sequence>
<dbReference type="Pfam" id="PF08352">
    <property type="entry name" value="oligo_HPY"/>
    <property type="match status" value="1"/>
</dbReference>
<name>A0ABS6H2L9_9PROT</name>
<protein>
    <submittedName>
        <fullName evidence="7">Dipeptide ABC transporter ATP-binding protein</fullName>
    </submittedName>
</protein>
<evidence type="ECO:0000256" key="1">
    <source>
        <dbReference type="ARBA" id="ARBA00004202"/>
    </source>
</evidence>
<dbReference type="CDD" id="cd03257">
    <property type="entry name" value="ABC_NikE_OppD_transporters"/>
    <property type="match status" value="1"/>
</dbReference>
<dbReference type="InterPro" id="IPR003439">
    <property type="entry name" value="ABC_transporter-like_ATP-bd"/>
</dbReference>
<evidence type="ECO:0000259" key="6">
    <source>
        <dbReference type="PROSITE" id="PS50893"/>
    </source>
</evidence>
<comment type="similarity">
    <text evidence="2">Belongs to the ABC transporter superfamily.</text>
</comment>
<dbReference type="Pfam" id="PF00005">
    <property type="entry name" value="ABC_tran"/>
    <property type="match status" value="1"/>
</dbReference>
<evidence type="ECO:0000256" key="5">
    <source>
        <dbReference type="ARBA" id="ARBA00022840"/>
    </source>
</evidence>
<keyword evidence="3" id="KW-0813">Transport</keyword>
<keyword evidence="5 7" id="KW-0067">ATP-binding</keyword>
<feature type="domain" description="ABC transporter" evidence="6">
    <location>
        <begin position="6"/>
        <end position="257"/>
    </location>
</feature>